<dbReference type="AlphaFoldDB" id="A0ABD6AW42"/>
<feature type="transmembrane region" description="Helical" evidence="1">
    <location>
        <begin position="55"/>
        <end position="81"/>
    </location>
</feature>
<evidence type="ECO:0000256" key="1">
    <source>
        <dbReference type="SAM" id="Phobius"/>
    </source>
</evidence>
<keyword evidence="1" id="KW-0472">Membrane</keyword>
<accession>A0ABD6AW42</accession>
<comment type="caution">
    <text evidence="2">The sequence shown here is derived from an EMBL/GenBank/DDBJ whole genome shotgun (WGS) entry which is preliminary data.</text>
</comment>
<reference evidence="2 3" key="1">
    <citation type="journal article" date="2019" name="Int. J. Syst. Evol. Microbiol.">
        <title>The Global Catalogue of Microorganisms (GCM) 10K type strain sequencing project: providing services to taxonomists for standard genome sequencing and annotation.</title>
        <authorList>
            <consortium name="The Broad Institute Genomics Platform"/>
            <consortium name="The Broad Institute Genome Sequencing Center for Infectious Disease"/>
            <person name="Wu L."/>
            <person name="Ma J."/>
        </authorList>
    </citation>
    <scope>NUCLEOTIDE SEQUENCE [LARGE SCALE GENOMIC DNA]</scope>
    <source>
        <strain evidence="2 3">CGMCC 1.12563</strain>
    </source>
</reference>
<keyword evidence="1" id="KW-0812">Transmembrane</keyword>
<protein>
    <submittedName>
        <fullName evidence="2">DUF5658 family protein</fullName>
    </submittedName>
</protein>
<dbReference type="EMBL" id="JBHUDC010000006">
    <property type="protein sequence ID" value="MFD1514103.1"/>
    <property type="molecule type" value="Genomic_DNA"/>
</dbReference>
<feature type="transmembrane region" description="Helical" evidence="1">
    <location>
        <begin position="25"/>
        <end position="43"/>
    </location>
</feature>
<gene>
    <name evidence="2" type="ORF">ACFSBT_12515</name>
</gene>
<keyword evidence="1" id="KW-1133">Transmembrane helix</keyword>
<organism evidence="2 3">
    <name type="scientific">Halomarina rubra</name>
    <dbReference type="NCBI Taxonomy" id="2071873"/>
    <lineage>
        <taxon>Archaea</taxon>
        <taxon>Methanobacteriati</taxon>
        <taxon>Methanobacteriota</taxon>
        <taxon>Stenosarchaea group</taxon>
        <taxon>Halobacteria</taxon>
        <taxon>Halobacteriales</taxon>
        <taxon>Natronomonadaceae</taxon>
        <taxon>Halomarina</taxon>
    </lineage>
</organism>
<keyword evidence="3" id="KW-1185">Reference proteome</keyword>
<proteinExistence type="predicted"/>
<sequence length="117" mass="12906">MAYENPTRTAQRPGTLRYLARHEHALWAIAIFALIADIGLTAYGLELGAVELNPYVAWVIAEFYLVGMVVMKFGALAVALIGRWLIPNEYGSLVPVALAVPWVFVSVMNVFTIAALW</sequence>
<evidence type="ECO:0000313" key="3">
    <source>
        <dbReference type="Proteomes" id="UP001597187"/>
    </source>
</evidence>
<evidence type="ECO:0000313" key="2">
    <source>
        <dbReference type="EMBL" id="MFD1514103.1"/>
    </source>
</evidence>
<dbReference type="Proteomes" id="UP001597187">
    <property type="component" value="Unassembled WGS sequence"/>
</dbReference>
<name>A0ABD6AW42_9EURY</name>
<feature type="transmembrane region" description="Helical" evidence="1">
    <location>
        <begin position="93"/>
        <end position="116"/>
    </location>
</feature>
<dbReference type="RefSeq" id="WP_250874075.1">
    <property type="nucleotide sequence ID" value="NZ_JALXFV010000006.1"/>
</dbReference>